<organism evidence="2 3">
    <name type="scientific">Arenimonas oryziterrae DSM 21050 = YC6267</name>
    <dbReference type="NCBI Taxonomy" id="1121015"/>
    <lineage>
        <taxon>Bacteria</taxon>
        <taxon>Pseudomonadati</taxon>
        <taxon>Pseudomonadota</taxon>
        <taxon>Gammaproteobacteria</taxon>
        <taxon>Lysobacterales</taxon>
        <taxon>Lysobacteraceae</taxon>
        <taxon>Arenimonas</taxon>
    </lineage>
</organism>
<keyword evidence="3" id="KW-1185">Reference proteome</keyword>
<dbReference type="PANTHER" id="PTHR43245:SF10">
    <property type="entry name" value="SUGAR DEHYDRATASE_EPIMERASE YFNG-RELATED"/>
    <property type="match status" value="1"/>
</dbReference>
<dbReference type="NCBIfam" id="TIGR02622">
    <property type="entry name" value="CDP_4_6_dhtase"/>
    <property type="match status" value="1"/>
</dbReference>
<dbReference type="RefSeq" id="WP_022970079.1">
    <property type="nucleotide sequence ID" value="NZ_ATVD01000005.1"/>
</dbReference>
<dbReference type="Gene3D" id="3.90.25.10">
    <property type="entry name" value="UDP-galactose 4-epimerase, domain 1"/>
    <property type="match status" value="1"/>
</dbReference>
<accession>A0A091ASG2</accession>
<reference evidence="2 3" key="1">
    <citation type="submission" date="2013-09" db="EMBL/GenBank/DDBJ databases">
        <title>Genome sequencing of Arenimonas oryziterrae.</title>
        <authorList>
            <person name="Chen F."/>
            <person name="Wang G."/>
        </authorList>
    </citation>
    <scope>NUCLEOTIDE SEQUENCE [LARGE SCALE GENOMIC DNA]</scope>
    <source>
        <strain evidence="2 3">YC6267</strain>
    </source>
</reference>
<gene>
    <name evidence="2" type="ORF">N789_11210</name>
</gene>
<dbReference type="eggNOG" id="COG0451">
    <property type="taxonomic scope" value="Bacteria"/>
</dbReference>
<dbReference type="EMBL" id="AVCI01000006">
    <property type="protein sequence ID" value="KFN43123.1"/>
    <property type="molecule type" value="Genomic_DNA"/>
</dbReference>
<dbReference type="InterPro" id="IPR050177">
    <property type="entry name" value="Lipid_A_modif_metabolic_enz"/>
</dbReference>
<dbReference type="SUPFAM" id="SSF51735">
    <property type="entry name" value="NAD(P)-binding Rossmann-fold domains"/>
    <property type="match status" value="1"/>
</dbReference>
<dbReference type="InterPro" id="IPR013445">
    <property type="entry name" value="CDP_4_6_deHydtase"/>
</dbReference>
<feature type="domain" description="NAD(P)-binding" evidence="1">
    <location>
        <begin position="17"/>
        <end position="327"/>
    </location>
</feature>
<dbReference type="Gene3D" id="3.40.50.720">
    <property type="entry name" value="NAD(P)-binding Rossmann-like Domain"/>
    <property type="match status" value="1"/>
</dbReference>
<dbReference type="PATRIC" id="fig|1121015.4.peg.1720"/>
<dbReference type="Proteomes" id="UP000029385">
    <property type="component" value="Unassembled WGS sequence"/>
</dbReference>
<dbReference type="InterPro" id="IPR016040">
    <property type="entry name" value="NAD(P)-bd_dom"/>
</dbReference>
<evidence type="ECO:0000313" key="3">
    <source>
        <dbReference type="Proteomes" id="UP000029385"/>
    </source>
</evidence>
<evidence type="ECO:0000313" key="2">
    <source>
        <dbReference type="EMBL" id="KFN43123.1"/>
    </source>
</evidence>
<dbReference type="PANTHER" id="PTHR43245">
    <property type="entry name" value="BIFUNCTIONAL POLYMYXIN RESISTANCE PROTEIN ARNA"/>
    <property type="match status" value="1"/>
</dbReference>
<dbReference type="STRING" id="1121015.GCA_000420545_02473"/>
<proteinExistence type="predicted"/>
<protein>
    <recommendedName>
        <fullName evidence="1">NAD(P)-binding domain-containing protein</fullName>
    </recommendedName>
</protein>
<comment type="caution">
    <text evidence="2">The sequence shown here is derived from an EMBL/GenBank/DDBJ whole genome shotgun (WGS) entry which is preliminary data.</text>
</comment>
<evidence type="ECO:0000259" key="1">
    <source>
        <dbReference type="Pfam" id="PF16363"/>
    </source>
</evidence>
<dbReference type="AlphaFoldDB" id="A0A091ASG2"/>
<name>A0A091ASG2_9GAMM</name>
<dbReference type="InterPro" id="IPR036291">
    <property type="entry name" value="NAD(P)-bd_dom_sf"/>
</dbReference>
<dbReference type="Pfam" id="PF16363">
    <property type="entry name" value="GDP_Man_Dehyd"/>
    <property type="match status" value="1"/>
</dbReference>
<sequence length="363" mass="39290">MALNYLFGGAYDGTRVLVTGHTGFKGSWLCLWLQAMGAEVTGLALAPDTEPAHWPLLQLATVRDQRADVRDIDAVRAVVAEAKPQVVFHLAAQPLVRRSYKEPIATFETNVMGLVNVFEALRDCASLRAVVNATTDKVYLEQPSEGGYREDQPLGGHDPYSTSKACAELVSECYRKSFFSGADAPAAALATARAGNVIGGGDWSEDRLAPDLVRAAVAGSPLRLRNPDAIRPWQHVLEPLSGYLRLGQALLAGERVEGPWNFGPAGDATLSVADLVAAMRAQWPGVHEQASPGPHPHEAPTLRLDCSKAARELGWRPVWNAETTITRTIAWYRAFHERGALLSRDDLHDYLADARAAGLGWAA</sequence>